<dbReference type="Proteomes" id="UP001177003">
    <property type="component" value="Chromosome 4"/>
</dbReference>
<protein>
    <submittedName>
        <fullName evidence="1">Uncharacterized protein</fullName>
    </submittedName>
</protein>
<keyword evidence="2" id="KW-1185">Reference proteome</keyword>
<dbReference type="EMBL" id="OX465080">
    <property type="protein sequence ID" value="CAI9281548.1"/>
    <property type="molecule type" value="Genomic_DNA"/>
</dbReference>
<gene>
    <name evidence="1" type="ORF">LSALG_LOCUS21240</name>
</gene>
<sequence>MIHDQNHFPSTKIKTIDSKYTLVDTRKHHSRFHENKNSNCRWKGINLQNHVSKINGDGRQRLCGDWPVVRVVVEGCRSSKMHNLRPTCKFPSFLCRYLGGSLSLALLDLFLFFSDMDSKKQSENLKNIEPQYANYLKAKYFSDKDIYGAGYLYVVSVR</sequence>
<name>A0AA36E453_LACSI</name>
<proteinExistence type="predicted"/>
<evidence type="ECO:0000313" key="2">
    <source>
        <dbReference type="Proteomes" id="UP001177003"/>
    </source>
</evidence>
<organism evidence="1 2">
    <name type="scientific">Lactuca saligna</name>
    <name type="common">Willowleaf lettuce</name>
    <dbReference type="NCBI Taxonomy" id="75948"/>
    <lineage>
        <taxon>Eukaryota</taxon>
        <taxon>Viridiplantae</taxon>
        <taxon>Streptophyta</taxon>
        <taxon>Embryophyta</taxon>
        <taxon>Tracheophyta</taxon>
        <taxon>Spermatophyta</taxon>
        <taxon>Magnoliopsida</taxon>
        <taxon>eudicotyledons</taxon>
        <taxon>Gunneridae</taxon>
        <taxon>Pentapetalae</taxon>
        <taxon>asterids</taxon>
        <taxon>campanulids</taxon>
        <taxon>Asterales</taxon>
        <taxon>Asteraceae</taxon>
        <taxon>Cichorioideae</taxon>
        <taxon>Cichorieae</taxon>
        <taxon>Lactucinae</taxon>
        <taxon>Lactuca</taxon>
    </lineage>
</organism>
<evidence type="ECO:0000313" key="1">
    <source>
        <dbReference type="EMBL" id="CAI9281548.1"/>
    </source>
</evidence>
<dbReference type="AlphaFoldDB" id="A0AA36E453"/>
<reference evidence="1" key="1">
    <citation type="submission" date="2023-04" db="EMBL/GenBank/DDBJ databases">
        <authorList>
            <person name="Vijverberg K."/>
            <person name="Xiong W."/>
            <person name="Schranz E."/>
        </authorList>
    </citation>
    <scope>NUCLEOTIDE SEQUENCE</scope>
</reference>
<accession>A0AA36E453</accession>